<dbReference type="AlphaFoldDB" id="A0A7X5HTR4"/>
<reference evidence="2 3" key="1">
    <citation type="submission" date="2020-01" db="EMBL/GenBank/DDBJ databases">
        <title>Anaeroalcalibacter tamaniensis gen. nov., sp. nov., moderately halophilic strictly anaerobic fermenter bacterium from mud volcano of Taman peninsula.</title>
        <authorList>
            <person name="Frolova A."/>
            <person name="Merkel A.Y."/>
            <person name="Slobodkin A.I."/>
        </authorList>
    </citation>
    <scope>NUCLEOTIDE SEQUENCE [LARGE SCALE GENOMIC DNA]</scope>
    <source>
        <strain evidence="2 3">F-3ap</strain>
    </source>
</reference>
<dbReference type="InterPro" id="IPR028098">
    <property type="entry name" value="Glyco_trans_4-like_N"/>
</dbReference>
<keyword evidence="3" id="KW-1185">Reference proteome</keyword>
<dbReference type="Gene3D" id="3.40.50.2000">
    <property type="entry name" value="Glycogen Phosphorylase B"/>
    <property type="match status" value="2"/>
</dbReference>
<dbReference type="Pfam" id="PF13692">
    <property type="entry name" value="Glyco_trans_1_4"/>
    <property type="match status" value="1"/>
</dbReference>
<evidence type="ECO:0000313" key="2">
    <source>
        <dbReference type="EMBL" id="NDL66493.1"/>
    </source>
</evidence>
<gene>
    <name evidence="2" type="ORF">GXN74_01860</name>
</gene>
<proteinExistence type="predicted"/>
<dbReference type="CDD" id="cd03801">
    <property type="entry name" value="GT4_PimA-like"/>
    <property type="match status" value="1"/>
</dbReference>
<protein>
    <submittedName>
        <fullName evidence="2">Glycosyltransferase family 4 protein</fullName>
    </submittedName>
</protein>
<dbReference type="Pfam" id="PF13439">
    <property type="entry name" value="Glyco_transf_4"/>
    <property type="match status" value="1"/>
</dbReference>
<evidence type="ECO:0000259" key="1">
    <source>
        <dbReference type="Pfam" id="PF13439"/>
    </source>
</evidence>
<dbReference type="EMBL" id="JAAEEH010000003">
    <property type="protein sequence ID" value="NDL66493.1"/>
    <property type="molecule type" value="Genomic_DNA"/>
</dbReference>
<comment type="caution">
    <text evidence="2">The sequence shown here is derived from an EMBL/GenBank/DDBJ whole genome shotgun (WGS) entry which is preliminary data.</text>
</comment>
<organism evidence="2 3">
    <name type="scientific">Anaerotalea alkaliphila</name>
    <dbReference type="NCBI Taxonomy" id="2662126"/>
    <lineage>
        <taxon>Bacteria</taxon>
        <taxon>Bacillati</taxon>
        <taxon>Bacillota</taxon>
        <taxon>Clostridia</taxon>
        <taxon>Eubacteriales</taxon>
        <taxon>Anaerotalea</taxon>
    </lineage>
</organism>
<name>A0A7X5HTR4_9FIRM</name>
<dbReference type="PANTHER" id="PTHR12526">
    <property type="entry name" value="GLYCOSYLTRANSFERASE"/>
    <property type="match status" value="1"/>
</dbReference>
<dbReference type="RefSeq" id="WP_162369223.1">
    <property type="nucleotide sequence ID" value="NZ_JAAEEH010000003.1"/>
</dbReference>
<dbReference type="SUPFAM" id="SSF53756">
    <property type="entry name" value="UDP-Glycosyltransferase/glycogen phosphorylase"/>
    <property type="match status" value="1"/>
</dbReference>
<feature type="domain" description="Glycosyltransferase subfamily 4-like N-terminal" evidence="1">
    <location>
        <begin position="10"/>
        <end position="167"/>
    </location>
</feature>
<sequence length="374" mass="41658">MHLISGGDTGGAKTHVITLLRELKNHMDIELVCLAEGVFAREAEQAGIRTTVVRQNSRFDFSVLRQIRERMDRQRTQVLHCHGARANFIGSLLKSSLDIPLVTTIHSDFEHDFDNHLLKKLVFTTLNKASLRKMDHYLAVTENFKDMLVSKGFPERKIHVIYNGIALAGSTAGSGREEFLEGVGLRDVSGQYLVGCATRLHPVKGVDVLLKAAKRVVRSEKGIHFIIAGFGDPKYTRFVQDYIRDNRLGERVHLIGFIQDIHGFYNSIDLNVLPSYSESFPYALLEGGLHGLPTVASKAGGVVEMIEDGKSGILFEVGDDKGLAKAVLAMAKDRRKAAALGASFRERIRENFSDVSMGERHRSIYEDIIRRSKG</sequence>
<dbReference type="GO" id="GO:0016740">
    <property type="term" value="F:transferase activity"/>
    <property type="evidence" value="ECO:0007669"/>
    <property type="project" value="UniProtKB-KW"/>
</dbReference>
<evidence type="ECO:0000313" key="3">
    <source>
        <dbReference type="Proteomes" id="UP000461585"/>
    </source>
</evidence>
<accession>A0A7X5HTR4</accession>
<dbReference type="Proteomes" id="UP000461585">
    <property type="component" value="Unassembled WGS sequence"/>
</dbReference>
<keyword evidence="2" id="KW-0808">Transferase</keyword>